<dbReference type="Proteomes" id="UP000594042">
    <property type="component" value="Chromosome"/>
</dbReference>
<evidence type="ECO:0000313" key="3">
    <source>
        <dbReference type="Proteomes" id="UP000594042"/>
    </source>
</evidence>
<keyword evidence="1" id="KW-1133">Transmembrane helix</keyword>
<keyword evidence="3" id="KW-1185">Reference proteome</keyword>
<reference evidence="3" key="1">
    <citation type="submission" date="2020-07" db="EMBL/GenBank/DDBJ databases">
        <title>Complete genome sequencing of Coprobacter sp. strain 2CBH44.</title>
        <authorList>
            <person name="Sakamoto M."/>
            <person name="Murakami T."/>
            <person name="Mori H."/>
        </authorList>
    </citation>
    <scope>NUCLEOTIDE SEQUENCE [LARGE SCALE GENOMIC DNA]</scope>
    <source>
        <strain evidence="3">2CBH44</strain>
    </source>
</reference>
<evidence type="ECO:0000313" key="2">
    <source>
        <dbReference type="EMBL" id="BCI63591.1"/>
    </source>
</evidence>
<dbReference type="EMBL" id="AP023322">
    <property type="protein sequence ID" value="BCI63591.1"/>
    <property type="molecule type" value="Genomic_DNA"/>
</dbReference>
<organism evidence="2 3">
    <name type="scientific">Coprobacter secundus subsp. similis</name>
    <dbReference type="NCBI Taxonomy" id="2751153"/>
    <lineage>
        <taxon>Bacteria</taxon>
        <taxon>Pseudomonadati</taxon>
        <taxon>Bacteroidota</taxon>
        <taxon>Bacteroidia</taxon>
        <taxon>Bacteroidales</taxon>
        <taxon>Barnesiellaceae</taxon>
        <taxon>Coprobacter</taxon>
    </lineage>
</organism>
<dbReference type="KEGG" id="copr:Cop2CBH44_19440"/>
<accession>A0A7G1HYG5</accession>
<proteinExistence type="predicted"/>
<gene>
    <name evidence="2" type="ORF">Cop2CBH44_19440</name>
</gene>
<sequence length="62" mass="7443">MLNKRYFSIKLKTAVSYKMAVFSLFYKFVFLLCCNKDLYMPLIFKNSNKVIACKIFMILDRK</sequence>
<dbReference type="AlphaFoldDB" id="A0A7G1HYG5"/>
<protein>
    <submittedName>
        <fullName evidence="2">Uncharacterized protein</fullName>
    </submittedName>
</protein>
<evidence type="ECO:0000256" key="1">
    <source>
        <dbReference type="SAM" id="Phobius"/>
    </source>
</evidence>
<keyword evidence="1" id="KW-0472">Membrane</keyword>
<feature type="transmembrane region" description="Helical" evidence="1">
    <location>
        <begin position="20"/>
        <end position="39"/>
    </location>
</feature>
<keyword evidence="1" id="KW-0812">Transmembrane</keyword>
<name>A0A7G1HYG5_9BACT</name>